<keyword evidence="2" id="KW-1185">Reference proteome</keyword>
<proteinExistence type="predicted"/>
<name>A0A1J1E5M7_9FLAO</name>
<sequence>MGNFGLSIGFLPKFSVGYDITRKTKLKDDSKRSDSFEGYGGINKAYIGLGYEIMDFRIGVNTSYLFGKYTNNKIYATDKFSLYTKEVFINNLTGVQFDIGAQYTFRLNENINLNLGSTYTFKTPLKGKESNMIYTYTKGASINLETDKKYALKEEKDITTHIPTNMGLGFSLSSDMKWLIGFNYEKYNSVNMSFFDRDKEKNVSYGDYHKLSIGGHYIPDITSLTNFFEKVTYKAGAHYTVTPLILNDQTINDIGAFIGFGIPFGKSSISRLDLGFEVNVIGNQSDVLIRETHYNVKIGISLNDKWFIEKKYY</sequence>
<evidence type="ECO:0000313" key="1">
    <source>
        <dbReference type="EMBL" id="BAV95356.1"/>
    </source>
</evidence>
<organism evidence="1 2">
    <name type="scientific">Ichthyobacterium seriolicida</name>
    <dbReference type="NCBI Taxonomy" id="242600"/>
    <lineage>
        <taxon>Bacteria</taxon>
        <taxon>Pseudomonadati</taxon>
        <taxon>Bacteroidota</taxon>
        <taxon>Flavobacteriia</taxon>
        <taxon>Flavobacteriales</taxon>
        <taxon>Ichthyobacteriaceae</taxon>
        <taxon>Ichthyobacterium</taxon>
    </lineage>
</organism>
<evidence type="ECO:0000313" key="2">
    <source>
        <dbReference type="Proteomes" id="UP000243197"/>
    </source>
</evidence>
<gene>
    <name evidence="1" type="ORF">JBKA6_1343</name>
</gene>
<reference evidence="1 2" key="1">
    <citation type="submission" date="2014-03" db="EMBL/GenBank/DDBJ databases">
        <title>complete genome sequence of Flavobacteriaceae bacterium JBKA-6.</title>
        <authorList>
            <person name="Takano T."/>
            <person name="Nakamura Y."/>
            <person name="Takuma S."/>
            <person name="Yasuike M."/>
            <person name="Matsuyama T."/>
            <person name="Sakai T."/>
            <person name="Fujiwara A."/>
            <person name="Kimoto K."/>
            <person name="Fukuda Y."/>
            <person name="Kondo H."/>
            <person name="Hirono I."/>
            <person name="Nakayasu C."/>
        </authorList>
    </citation>
    <scope>NUCLEOTIDE SEQUENCE [LARGE SCALE GENOMIC DNA]</scope>
    <source>
        <strain evidence="1 2">JBKA-6</strain>
    </source>
</reference>
<protein>
    <submittedName>
        <fullName evidence="1">Putative outer membrane protein</fullName>
    </submittedName>
</protein>
<dbReference type="KEGG" id="ise:JBKA6_1343"/>
<dbReference type="AlphaFoldDB" id="A0A1J1E5M7"/>
<dbReference type="Proteomes" id="UP000243197">
    <property type="component" value="Chromosome"/>
</dbReference>
<dbReference type="EMBL" id="AP014564">
    <property type="protein sequence ID" value="BAV95356.1"/>
    <property type="molecule type" value="Genomic_DNA"/>
</dbReference>
<accession>A0A1J1E5M7</accession>